<gene>
    <name evidence="22" type="ORF">Malapachy_2818</name>
</gene>
<sequence>MPPSAPPMTMRTIRRLRDVRGFLERRQATPSRYHDDLMRLEAWDDVHVMAPDVSNRHLLKVLARMTCLAYYKDVPNTVTDAPEWRWSSKFGWDEEGLRGHIYATENNETVVVALKGTSASFLPGGSTGQRDKDNDNLLFSCCCARVTPAWKPICNCYHSGNHCDQACVGRALIEKSLYYPAATDLYNNISYLYPNSQVWVTGHSLGGVIASFLGATFGVPAVAFESPGDRLAASRLHLPIPPPDMPDDDAYALVPVTHVYHTADALATGQCVGPTSICSRTGFAMETKCHMGQSVVYDTVKYLGWSPGVLPHRITYVMSELLSEDWDQRVRRESAVPLPDDGMSLGAVPTPQRESLCQDCTSWIFT</sequence>
<evidence type="ECO:0000256" key="1">
    <source>
        <dbReference type="ARBA" id="ARBA00001024"/>
    </source>
</evidence>
<dbReference type="GO" id="GO:0046461">
    <property type="term" value="P:neutral lipid catabolic process"/>
    <property type="evidence" value="ECO:0007669"/>
    <property type="project" value="TreeGrafter"/>
</dbReference>
<dbReference type="GO" id="GO:0006660">
    <property type="term" value="P:phosphatidylserine catabolic process"/>
    <property type="evidence" value="ECO:0007669"/>
    <property type="project" value="TreeGrafter"/>
</dbReference>
<dbReference type="VEuPathDB" id="FungiDB:Malapachy_2818"/>
<evidence type="ECO:0000256" key="11">
    <source>
        <dbReference type="ARBA" id="ARBA00022968"/>
    </source>
</evidence>
<dbReference type="STRING" id="77020.A0A0M9VMQ2"/>
<dbReference type="GO" id="GO:0032585">
    <property type="term" value="C:multivesicular body membrane"/>
    <property type="evidence" value="ECO:0007669"/>
    <property type="project" value="UniProtKB-SubCell"/>
</dbReference>
<evidence type="ECO:0000256" key="3">
    <source>
        <dbReference type="ARBA" id="ARBA00004343"/>
    </source>
</evidence>
<evidence type="ECO:0000256" key="2">
    <source>
        <dbReference type="ARBA" id="ARBA00004270"/>
    </source>
</evidence>
<dbReference type="GO" id="GO:0034496">
    <property type="term" value="P:multivesicular body membrane disassembly"/>
    <property type="evidence" value="ECO:0007669"/>
    <property type="project" value="TreeGrafter"/>
</dbReference>
<keyword evidence="8" id="KW-0967">Endosome</keyword>
<evidence type="ECO:0000256" key="6">
    <source>
        <dbReference type="ARBA" id="ARBA00013279"/>
    </source>
</evidence>
<dbReference type="InterPro" id="IPR050805">
    <property type="entry name" value="ATG15_Lipase"/>
</dbReference>
<dbReference type="GeneID" id="28729180"/>
<name>A0A0M9VMQ2_9BASI</name>
<dbReference type="Pfam" id="PF01764">
    <property type="entry name" value="Lipase_3"/>
    <property type="match status" value="1"/>
</dbReference>
<comment type="catalytic activity">
    <reaction evidence="1">
        <text>a triacylglycerol + H2O = a diacylglycerol + a fatty acid + H(+)</text>
        <dbReference type="Rhea" id="RHEA:12044"/>
        <dbReference type="ChEBI" id="CHEBI:15377"/>
        <dbReference type="ChEBI" id="CHEBI:15378"/>
        <dbReference type="ChEBI" id="CHEBI:17855"/>
        <dbReference type="ChEBI" id="CHEBI:18035"/>
        <dbReference type="ChEBI" id="CHEBI:28868"/>
        <dbReference type="EC" id="3.1.1.3"/>
    </reaction>
</comment>
<accession>A0A0M9VMQ2</accession>
<evidence type="ECO:0000313" key="23">
    <source>
        <dbReference type="Proteomes" id="UP000037751"/>
    </source>
</evidence>
<organism evidence="22 23">
    <name type="scientific">Malassezia pachydermatis</name>
    <dbReference type="NCBI Taxonomy" id="77020"/>
    <lineage>
        <taxon>Eukaryota</taxon>
        <taxon>Fungi</taxon>
        <taxon>Dikarya</taxon>
        <taxon>Basidiomycota</taxon>
        <taxon>Ustilaginomycotina</taxon>
        <taxon>Malasseziomycetes</taxon>
        <taxon>Malasseziales</taxon>
        <taxon>Malasseziaceae</taxon>
        <taxon>Malassezia</taxon>
    </lineage>
</organism>
<dbReference type="InterPro" id="IPR002921">
    <property type="entry name" value="Fungal_lipase-type"/>
</dbReference>
<dbReference type="AlphaFoldDB" id="A0A0M9VMQ2"/>
<evidence type="ECO:0000256" key="8">
    <source>
        <dbReference type="ARBA" id="ARBA00022753"/>
    </source>
</evidence>
<dbReference type="PANTHER" id="PTHR47175:SF2">
    <property type="entry name" value="LIPASE ATG15-RELATED"/>
    <property type="match status" value="1"/>
</dbReference>
<dbReference type="GO" id="GO:0034727">
    <property type="term" value="P:piecemeal microautophagy of the nucleus"/>
    <property type="evidence" value="ECO:0007669"/>
    <property type="project" value="TreeGrafter"/>
</dbReference>
<evidence type="ECO:0000256" key="16">
    <source>
        <dbReference type="ARBA" id="ARBA00023180"/>
    </source>
</evidence>
<protein>
    <recommendedName>
        <fullName evidence="6">triacylglycerol lipase</fullName>
        <ecNumber evidence="6">3.1.1.3</ecNumber>
    </recommendedName>
    <alternativeName>
        <fullName evidence="18">Autophagy-related protein 15</fullName>
    </alternativeName>
</protein>
<comment type="caution">
    <text evidence="22">The sequence shown here is derived from an EMBL/GenBank/DDBJ whole genome shotgun (WGS) entry which is preliminary data.</text>
</comment>
<keyword evidence="15" id="KW-0472">Membrane</keyword>
<proteinExistence type="inferred from homology"/>
<keyword evidence="23" id="KW-1185">Reference proteome</keyword>
<keyword evidence="16" id="KW-0325">Glycoprotein</keyword>
<evidence type="ECO:0000256" key="4">
    <source>
        <dbReference type="ARBA" id="ARBA00010701"/>
    </source>
</evidence>
<evidence type="ECO:0000259" key="21">
    <source>
        <dbReference type="Pfam" id="PF01764"/>
    </source>
</evidence>
<comment type="subunit">
    <text evidence="5">Binds to both phosphatidylinositol (PI) and phosphatidylinositol 3,5-bisphosphate (PIP2).</text>
</comment>
<dbReference type="Proteomes" id="UP000037751">
    <property type="component" value="Unassembled WGS sequence"/>
</dbReference>
<keyword evidence="14" id="KW-0443">Lipid metabolism</keyword>
<feature type="domain" description="Fungal lipase-type" evidence="21">
    <location>
        <begin position="184"/>
        <end position="215"/>
    </location>
</feature>
<dbReference type="InterPro" id="IPR029058">
    <property type="entry name" value="AB_hydrolase_fold"/>
</dbReference>
<comment type="similarity">
    <text evidence="4">Belongs to the AB hydrolase superfamily. Lipase family.</text>
</comment>
<evidence type="ECO:0000256" key="10">
    <source>
        <dbReference type="ARBA" id="ARBA00022963"/>
    </source>
</evidence>
<comment type="catalytic activity">
    <reaction evidence="20">
        <text>a monoacylglycerol + H2O = glycerol + a fatty acid + H(+)</text>
        <dbReference type="Rhea" id="RHEA:15245"/>
        <dbReference type="ChEBI" id="CHEBI:15377"/>
        <dbReference type="ChEBI" id="CHEBI:15378"/>
        <dbReference type="ChEBI" id="CHEBI:17408"/>
        <dbReference type="ChEBI" id="CHEBI:17754"/>
        <dbReference type="ChEBI" id="CHEBI:28868"/>
    </reaction>
</comment>
<dbReference type="GO" id="GO:0005775">
    <property type="term" value="C:vacuolar lumen"/>
    <property type="evidence" value="ECO:0007669"/>
    <property type="project" value="TreeGrafter"/>
</dbReference>
<keyword evidence="10" id="KW-0442">Lipid degradation</keyword>
<evidence type="ECO:0000256" key="12">
    <source>
        <dbReference type="ARBA" id="ARBA00022989"/>
    </source>
</evidence>
<keyword evidence="13" id="KW-0072">Autophagy</keyword>
<keyword evidence="11" id="KW-0735">Signal-anchor</keyword>
<dbReference type="SUPFAM" id="SSF53474">
    <property type="entry name" value="alpha/beta-Hydrolases"/>
    <property type="match status" value="1"/>
</dbReference>
<comment type="catalytic activity">
    <reaction evidence="19">
        <text>a diacylglycerol + H2O = a monoacylglycerol + a fatty acid + H(+)</text>
        <dbReference type="Rhea" id="RHEA:32731"/>
        <dbReference type="ChEBI" id="CHEBI:15377"/>
        <dbReference type="ChEBI" id="CHEBI:15378"/>
        <dbReference type="ChEBI" id="CHEBI:17408"/>
        <dbReference type="ChEBI" id="CHEBI:18035"/>
        <dbReference type="ChEBI" id="CHEBI:28868"/>
    </reaction>
</comment>
<evidence type="ECO:0000256" key="17">
    <source>
        <dbReference type="ARBA" id="ARBA00024663"/>
    </source>
</evidence>
<dbReference type="EMBL" id="LGAV01000011">
    <property type="protein sequence ID" value="KOS12502.1"/>
    <property type="molecule type" value="Genomic_DNA"/>
</dbReference>
<dbReference type="PANTHER" id="PTHR47175">
    <property type="entry name" value="LIPASE ATG15-RELATED"/>
    <property type="match status" value="1"/>
</dbReference>
<evidence type="ECO:0000256" key="18">
    <source>
        <dbReference type="ARBA" id="ARBA00029828"/>
    </source>
</evidence>
<dbReference type="RefSeq" id="XP_017990134.1">
    <property type="nucleotide sequence ID" value="XM_018137304.1"/>
</dbReference>
<dbReference type="EC" id="3.1.1.3" evidence="6"/>
<comment type="function">
    <text evidence="17">Lipase which is essential for lysis of subvacuolar cytoplasm to vacuole targeted bodies and intravacuolar autophagic bodies. Involved in the lysis of intravacuolar multivesicular body (MVB) vesicles. The intravacuolar membrane disintegration by ATG15 is critical to life span extension.</text>
</comment>
<evidence type="ECO:0000256" key="14">
    <source>
        <dbReference type="ARBA" id="ARBA00023098"/>
    </source>
</evidence>
<dbReference type="OrthoDB" id="58570at2759"/>
<evidence type="ECO:0000313" key="22">
    <source>
        <dbReference type="EMBL" id="KOS12502.1"/>
    </source>
</evidence>
<evidence type="ECO:0000256" key="13">
    <source>
        <dbReference type="ARBA" id="ARBA00023006"/>
    </source>
</evidence>
<comment type="subcellular location">
    <subcellularLocation>
        <location evidence="3">Endosome</location>
        <location evidence="3">Multivesicular body membrane</location>
        <topology evidence="3">Single-pass type II membrane protein</topology>
    </subcellularLocation>
    <subcellularLocation>
        <location evidence="2">Prevacuolar compartment membrane</location>
        <topology evidence="2">Single-pass type II membrane protein</topology>
    </subcellularLocation>
</comment>
<evidence type="ECO:0000256" key="9">
    <source>
        <dbReference type="ARBA" id="ARBA00022801"/>
    </source>
</evidence>
<dbReference type="Gene3D" id="3.40.50.1820">
    <property type="entry name" value="alpha/beta hydrolase"/>
    <property type="match status" value="1"/>
</dbReference>
<evidence type="ECO:0000256" key="15">
    <source>
        <dbReference type="ARBA" id="ARBA00023136"/>
    </source>
</evidence>
<dbReference type="GO" id="GO:0004620">
    <property type="term" value="F:phospholipase activity"/>
    <property type="evidence" value="ECO:0007669"/>
    <property type="project" value="TreeGrafter"/>
</dbReference>
<keyword evidence="7" id="KW-0812">Transmembrane</keyword>
<keyword evidence="12" id="KW-1133">Transmembrane helix</keyword>
<reference evidence="22 23" key="1">
    <citation type="submission" date="2015-07" db="EMBL/GenBank/DDBJ databases">
        <title>Draft Genome Sequence of Malassezia furfur CBS1878 and Malassezia pachydermatis CBS1879.</title>
        <authorList>
            <person name="Triana S."/>
            <person name="Ohm R."/>
            <person name="Gonzalez A."/>
            <person name="DeCock H."/>
            <person name="Restrepo S."/>
            <person name="Celis A."/>
        </authorList>
    </citation>
    <scope>NUCLEOTIDE SEQUENCE [LARGE SCALE GENOMIC DNA]</scope>
    <source>
        <strain evidence="22 23">CBS 1879</strain>
    </source>
</reference>
<evidence type="ECO:0000256" key="7">
    <source>
        <dbReference type="ARBA" id="ARBA00022692"/>
    </source>
</evidence>
<evidence type="ECO:0000256" key="5">
    <source>
        <dbReference type="ARBA" id="ARBA00011137"/>
    </source>
</evidence>
<evidence type="ECO:0000256" key="20">
    <source>
        <dbReference type="ARBA" id="ARBA00048461"/>
    </source>
</evidence>
<dbReference type="GO" id="GO:0004806">
    <property type="term" value="F:triacylglycerol lipase activity"/>
    <property type="evidence" value="ECO:0007669"/>
    <property type="project" value="UniProtKB-EC"/>
</dbReference>
<evidence type="ECO:0000256" key="19">
    <source>
        <dbReference type="ARBA" id="ARBA00047591"/>
    </source>
</evidence>
<keyword evidence="9 22" id="KW-0378">Hydrolase</keyword>